<dbReference type="GO" id="GO:0005886">
    <property type="term" value="C:plasma membrane"/>
    <property type="evidence" value="ECO:0007669"/>
    <property type="project" value="UniProtKB-SubCell"/>
</dbReference>
<dbReference type="Pfam" id="PF01925">
    <property type="entry name" value="TauE"/>
    <property type="match status" value="1"/>
</dbReference>
<evidence type="ECO:0000313" key="9">
    <source>
        <dbReference type="Proteomes" id="UP001071230"/>
    </source>
</evidence>
<organism evidence="7">
    <name type="scientific">Acididesulfobacillus acetoxydans</name>
    <dbReference type="NCBI Taxonomy" id="1561005"/>
    <lineage>
        <taxon>Bacteria</taxon>
        <taxon>Bacillati</taxon>
        <taxon>Bacillota</taxon>
        <taxon>Clostridia</taxon>
        <taxon>Eubacteriales</taxon>
        <taxon>Peptococcaceae</taxon>
        <taxon>Acididesulfobacillus</taxon>
    </lineage>
</organism>
<dbReference type="AlphaFoldDB" id="A0A8S0XX72"/>
<dbReference type="EMBL" id="LR746496">
    <property type="protein sequence ID" value="CAA7601527.1"/>
    <property type="molecule type" value="Genomic_DNA"/>
</dbReference>
<evidence type="ECO:0000256" key="3">
    <source>
        <dbReference type="ARBA" id="ARBA00022692"/>
    </source>
</evidence>
<protein>
    <recommendedName>
        <fullName evidence="6">Probable membrane transporter protein</fullName>
    </recommendedName>
</protein>
<dbReference type="KEGG" id="aacx:DEACI_2194"/>
<comment type="similarity">
    <text evidence="2 6">Belongs to the 4-toluene sulfonate uptake permease (TSUP) (TC 2.A.102) family.</text>
</comment>
<keyword evidence="6" id="KW-1003">Cell membrane</keyword>
<keyword evidence="9" id="KW-1185">Reference proteome</keyword>
<dbReference type="Proteomes" id="UP001071230">
    <property type="component" value="Unassembled WGS sequence"/>
</dbReference>
<dbReference type="RefSeq" id="WP_240985046.1">
    <property type="nucleotide sequence ID" value="NZ_CDGJ01000037.1"/>
</dbReference>
<evidence type="ECO:0000313" key="7">
    <source>
        <dbReference type="EMBL" id="CAA7601527.1"/>
    </source>
</evidence>
<dbReference type="InterPro" id="IPR051598">
    <property type="entry name" value="TSUP/Inactive_protease-like"/>
</dbReference>
<reference evidence="8" key="1">
    <citation type="submission" date="2014-11" db="EMBL/GenBank/DDBJ databases">
        <authorList>
            <person name="Hornung B.V."/>
        </authorList>
    </citation>
    <scope>NUCLEOTIDE SEQUENCE</scope>
    <source>
        <strain evidence="8">INE</strain>
    </source>
</reference>
<feature type="transmembrane region" description="Helical" evidence="6">
    <location>
        <begin position="72"/>
        <end position="91"/>
    </location>
</feature>
<dbReference type="EMBL" id="CDGJ01000037">
    <property type="protein sequence ID" value="CEJ07014.1"/>
    <property type="molecule type" value="Genomic_DNA"/>
</dbReference>
<dbReference type="InterPro" id="IPR002781">
    <property type="entry name" value="TM_pro_TauE-like"/>
</dbReference>
<proteinExistence type="inferred from homology"/>
<feature type="transmembrane region" description="Helical" evidence="6">
    <location>
        <begin position="42"/>
        <end position="60"/>
    </location>
</feature>
<evidence type="ECO:0000256" key="4">
    <source>
        <dbReference type="ARBA" id="ARBA00022989"/>
    </source>
</evidence>
<keyword evidence="4 6" id="KW-1133">Transmembrane helix</keyword>
<dbReference type="PANTHER" id="PTHR43701:SF2">
    <property type="entry name" value="MEMBRANE TRANSPORTER PROTEIN YJNA-RELATED"/>
    <property type="match status" value="1"/>
</dbReference>
<dbReference type="PANTHER" id="PTHR43701">
    <property type="entry name" value="MEMBRANE TRANSPORTER PROTEIN MJ0441-RELATED"/>
    <property type="match status" value="1"/>
</dbReference>
<evidence type="ECO:0000256" key="6">
    <source>
        <dbReference type="RuleBase" id="RU363041"/>
    </source>
</evidence>
<sequence length="255" mass="27499">MYLYILGFVATLILNSFMSMGGVGGAFILVPIFYWLGVPLPQAAAVGLMLGILNTGVASLNFTKDKLVNFKVAIPLIISIFVFSPLGVYTSNVVDKNILLVIFAAFLLVAGTMMLFYHPNKGGAEKEVKTRPLASILIGSFVGFLSGMLGVGGGAFLGPFLVWIGMDGKNVAGTSAFVVMFSSLVGFLGHIGLQYSHLNYWFMLVTGVASVMAGFIGSWLTRFKLTSKQVKQVIGVFQYLIAIKIIFDLAKVWLK</sequence>
<accession>A0A8S0XX72</accession>
<evidence type="ECO:0000256" key="1">
    <source>
        <dbReference type="ARBA" id="ARBA00004141"/>
    </source>
</evidence>
<feature type="transmembrane region" description="Helical" evidence="6">
    <location>
        <begin position="12"/>
        <end position="36"/>
    </location>
</feature>
<evidence type="ECO:0000256" key="2">
    <source>
        <dbReference type="ARBA" id="ARBA00009142"/>
    </source>
</evidence>
<evidence type="ECO:0000256" key="5">
    <source>
        <dbReference type="ARBA" id="ARBA00023136"/>
    </source>
</evidence>
<dbReference type="Proteomes" id="UP000836597">
    <property type="component" value="Chromosome"/>
</dbReference>
<feature type="transmembrane region" description="Helical" evidence="6">
    <location>
        <begin position="171"/>
        <end position="193"/>
    </location>
</feature>
<evidence type="ECO:0000313" key="8">
    <source>
        <dbReference type="EMBL" id="CEJ07014.1"/>
    </source>
</evidence>
<feature type="transmembrane region" description="Helical" evidence="6">
    <location>
        <begin position="233"/>
        <end position="254"/>
    </location>
</feature>
<feature type="transmembrane region" description="Helical" evidence="6">
    <location>
        <begin position="200"/>
        <end position="221"/>
    </location>
</feature>
<comment type="subcellular location">
    <subcellularLocation>
        <location evidence="6">Cell membrane</location>
        <topology evidence="6">Multi-pass membrane protein</topology>
    </subcellularLocation>
    <subcellularLocation>
        <location evidence="1">Membrane</location>
        <topology evidence="1">Multi-pass membrane protein</topology>
    </subcellularLocation>
</comment>
<name>A0A8S0XX72_9FIRM</name>
<reference evidence="7" key="2">
    <citation type="submission" date="2020-01" db="EMBL/GenBank/DDBJ databases">
        <authorList>
            <person name="Hornung B."/>
        </authorList>
    </citation>
    <scope>NUCLEOTIDE SEQUENCE</scope>
    <source>
        <strain evidence="7">PacBioINE</strain>
    </source>
</reference>
<feature type="transmembrane region" description="Helical" evidence="6">
    <location>
        <begin position="97"/>
        <end position="117"/>
    </location>
</feature>
<gene>
    <name evidence="8" type="ORF">DEACI_1468</name>
    <name evidence="7" type="ORF">DEACI_2194</name>
</gene>
<keyword evidence="3 6" id="KW-0812">Transmembrane</keyword>
<keyword evidence="5 6" id="KW-0472">Membrane</keyword>
<feature type="transmembrane region" description="Helical" evidence="6">
    <location>
        <begin position="137"/>
        <end position="165"/>
    </location>
</feature>